<proteinExistence type="predicted"/>
<dbReference type="InterPro" id="IPR001202">
    <property type="entry name" value="WW_dom"/>
</dbReference>
<sequence>MYKCFPDPERDFKSFVTSDPFVSCEPSLERTIVNIHAGALSLVVGLGFPLLSFLKIRSLRMAGKLVFDSGMVNLFQFYNTRMPYFETVQFARKGLLIFVLTWFVDDPMIQAISSLGINGSFLLLLSCTRPFVYYPTSNSRRNLFQIAELSSTITCIIGNVLALVASFTASDQSFIDLLGGVMATVNILYFILFMYRYSRELEKTLDREAEWTAGVKTGSKLGAELNDAIVEWNLLVMSLEDNEDTEERRHFIDEMPFVKSRIVAAMRIELMETEEKRIMNVTHQISETFNTAIFRQKCRSFQRVLDPLNEDFEKFVGEARGPFNVLEIAREQKLEFVSGVLERGDSSIVEEGEGDNPLQQIEMITVVVPEKVKKNHGKAHIARAESFKQEYKARTKLQPKSKSKSTKRANPRESTLVVAPAPPQQNILGVSMSAPPPSPLPPPTPSPKLHPTTKAGPFAPTPPPPRPPAPLTPTPPPPPPKPDPWISVTDAAGKIYYVHRKTNEAVWSKP</sequence>
<evidence type="ECO:0000313" key="5">
    <source>
        <dbReference type="Proteomes" id="UP001165122"/>
    </source>
</evidence>
<feature type="domain" description="WW" evidence="3">
    <location>
        <begin position="479"/>
        <end position="510"/>
    </location>
</feature>
<feature type="transmembrane region" description="Helical" evidence="2">
    <location>
        <begin position="146"/>
        <end position="168"/>
    </location>
</feature>
<organism evidence="4 5">
    <name type="scientific">Triparma laevis f. longispina</name>
    <dbReference type="NCBI Taxonomy" id="1714387"/>
    <lineage>
        <taxon>Eukaryota</taxon>
        <taxon>Sar</taxon>
        <taxon>Stramenopiles</taxon>
        <taxon>Ochrophyta</taxon>
        <taxon>Bolidophyceae</taxon>
        <taxon>Parmales</taxon>
        <taxon>Triparmaceae</taxon>
        <taxon>Triparma</taxon>
    </lineage>
</organism>
<gene>
    <name evidence="4" type="ORF">TrLO_g15212</name>
</gene>
<keyword evidence="2" id="KW-0472">Membrane</keyword>
<feature type="compositionally biased region" description="Pro residues" evidence="1">
    <location>
        <begin position="434"/>
        <end position="448"/>
    </location>
</feature>
<feature type="transmembrane region" description="Helical" evidence="2">
    <location>
        <begin position="115"/>
        <end position="134"/>
    </location>
</feature>
<feature type="compositionally biased region" description="Pro residues" evidence="1">
    <location>
        <begin position="459"/>
        <end position="483"/>
    </location>
</feature>
<reference evidence="5" key="1">
    <citation type="journal article" date="2023" name="Commun. Biol.">
        <title>Genome analysis of Parmales, the sister group of diatoms, reveals the evolutionary specialization of diatoms from phago-mixotrophs to photoautotrophs.</title>
        <authorList>
            <person name="Ban H."/>
            <person name="Sato S."/>
            <person name="Yoshikawa S."/>
            <person name="Yamada K."/>
            <person name="Nakamura Y."/>
            <person name="Ichinomiya M."/>
            <person name="Sato N."/>
            <person name="Blanc-Mathieu R."/>
            <person name="Endo H."/>
            <person name="Kuwata A."/>
            <person name="Ogata H."/>
        </authorList>
    </citation>
    <scope>NUCLEOTIDE SEQUENCE [LARGE SCALE GENOMIC DNA]</scope>
    <source>
        <strain evidence="5">NIES 3700</strain>
    </source>
</reference>
<evidence type="ECO:0000256" key="1">
    <source>
        <dbReference type="SAM" id="MobiDB-lite"/>
    </source>
</evidence>
<dbReference type="EMBL" id="BRXW01000877">
    <property type="protein sequence ID" value="GMH78314.1"/>
    <property type="molecule type" value="Genomic_DNA"/>
</dbReference>
<dbReference type="InterPro" id="IPR036020">
    <property type="entry name" value="WW_dom_sf"/>
</dbReference>
<dbReference type="PROSITE" id="PS50020">
    <property type="entry name" value="WW_DOMAIN_2"/>
    <property type="match status" value="1"/>
</dbReference>
<feature type="compositionally biased region" description="Basic and acidic residues" evidence="1">
    <location>
        <begin position="382"/>
        <end position="393"/>
    </location>
</feature>
<feature type="transmembrane region" description="Helical" evidence="2">
    <location>
        <begin position="174"/>
        <end position="195"/>
    </location>
</feature>
<dbReference type="Proteomes" id="UP001165122">
    <property type="component" value="Unassembled WGS sequence"/>
</dbReference>
<feature type="region of interest" description="Disordered" evidence="1">
    <location>
        <begin position="374"/>
        <end position="487"/>
    </location>
</feature>
<dbReference type="Gene3D" id="2.20.70.10">
    <property type="match status" value="1"/>
</dbReference>
<protein>
    <recommendedName>
        <fullName evidence="3">WW domain-containing protein</fullName>
    </recommendedName>
</protein>
<evidence type="ECO:0000256" key="2">
    <source>
        <dbReference type="SAM" id="Phobius"/>
    </source>
</evidence>
<keyword evidence="5" id="KW-1185">Reference proteome</keyword>
<dbReference type="CDD" id="cd00201">
    <property type="entry name" value="WW"/>
    <property type="match status" value="1"/>
</dbReference>
<dbReference type="Pfam" id="PF00397">
    <property type="entry name" value="WW"/>
    <property type="match status" value="1"/>
</dbReference>
<evidence type="ECO:0000313" key="4">
    <source>
        <dbReference type="EMBL" id="GMH78314.1"/>
    </source>
</evidence>
<keyword evidence="2" id="KW-0812">Transmembrane</keyword>
<accession>A0A9W7AUW8</accession>
<comment type="caution">
    <text evidence="4">The sequence shown here is derived from an EMBL/GenBank/DDBJ whole genome shotgun (WGS) entry which is preliminary data.</text>
</comment>
<feature type="transmembrane region" description="Helical" evidence="2">
    <location>
        <begin position="35"/>
        <end position="54"/>
    </location>
</feature>
<name>A0A9W7AUW8_9STRA</name>
<keyword evidence="2" id="KW-1133">Transmembrane helix</keyword>
<feature type="compositionally biased region" description="Low complexity" evidence="1">
    <location>
        <begin position="449"/>
        <end position="458"/>
    </location>
</feature>
<dbReference type="AlphaFoldDB" id="A0A9W7AUW8"/>
<feature type="compositionally biased region" description="Basic residues" evidence="1">
    <location>
        <begin position="394"/>
        <end position="409"/>
    </location>
</feature>
<evidence type="ECO:0000259" key="3">
    <source>
        <dbReference type="PROSITE" id="PS50020"/>
    </source>
</evidence>
<dbReference type="SUPFAM" id="SSF51045">
    <property type="entry name" value="WW domain"/>
    <property type="match status" value="1"/>
</dbReference>